<evidence type="ECO:0000259" key="7">
    <source>
        <dbReference type="Pfam" id="PF00628"/>
    </source>
</evidence>
<evidence type="ECO:0000256" key="1">
    <source>
        <dbReference type="ARBA" id="ARBA00004123"/>
    </source>
</evidence>
<keyword evidence="9" id="KW-1185">Reference proteome</keyword>
<evidence type="ECO:0000256" key="6">
    <source>
        <dbReference type="SAM" id="MobiDB-lite"/>
    </source>
</evidence>
<dbReference type="AlphaFoldDB" id="T1GH53"/>
<feature type="compositionally biased region" description="Basic and acidic residues" evidence="6">
    <location>
        <begin position="86"/>
        <end position="97"/>
    </location>
</feature>
<dbReference type="SUPFAM" id="SSF57903">
    <property type="entry name" value="FYVE/PHD zinc finger"/>
    <property type="match status" value="1"/>
</dbReference>
<feature type="domain" description="PHD-type" evidence="7">
    <location>
        <begin position="5"/>
        <end position="35"/>
    </location>
</feature>
<evidence type="ECO:0000256" key="4">
    <source>
        <dbReference type="ARBA" id="ARBA00022833"/>
    </source>
</evidence>
<dbReference type="GO" id="GO:0008270">
    <property type="term" value="F:zinc ion binding"/>
    <property type="evidence" value="ECO:0007669"/>
    <property type="project" value="UniProtKB-KW"/>
</dbReference>
<evidence type="ECO:0000256" key="2">
    <source>
        <dbReference type="ARBA" id="ARBA00022723"/>
    </source>
</evidence>
<feature type="compositionally biased region" description="Basic and acidic residues" evidence="6">
    <location>
        <begin position="56"/>
        <end position="78"/>
    </location>
</feature>
<evidence type="ECO:0000256" key="3">
    <source>
        <dbReference type="ARBA" id="ARBA00022771"/>
    </source>
</evidence>
<comment type="subcellular location">
    <subcellularLocation>
        <location evidence="1">Nucleus</location>
    </subcellularLocation>
</comment>
<keyword evidence="3" id="KW-0863">Zinc-finger</keyword>
<keyword evidence="4" id="KW-0862">Zinc</keyword>
<dbReference type="GO" id="GO:0045893">
    <property type="term" value="P:positive regulation of DNA-templated transcription"/>
    <property type="evidence" value="ECO:0007669"/>
    <property type="project" value="TreeGrafter"/>
</dbReference>
<reference evidence="8" key="2">
    <citation type="submission" date="2015-06" db="UniProtKB">
        <authorList>
            <consortium name="EnsemblMetazoa"/>
        </authorList>
    </citation>
    <scope>IDENTIFICATION</scope>
</reference>
<proteinExistence type="predicted"/>
<dbReference type="InterPro" id="IPR019787">
    <property type="entry name" value="Znf_PHD-finger"/>
</dbReference>
<evidence type="ECO:0000313" key="8">
    <source>
        <dbReference type="EnsemblMetazoa" id="MESCA002738-PA"/>
    </source>
</evidence>
<reference evidence="9" key="1">
    <citation type="submission" date="2013-02" db="EMBL/GenBank/DDBJ databases">
        <authorList>
            <person name="Hughes D."/>
        </authorList>
    </citation>
    <scope>NUCLEOTIDE SEQUENCE</scope>
    <source>
        <strain>Durham</strain>
        <strain evidence="9">NC isolate 2 -- Noor lab</strain>
    </source>
</reference>
<dbReference type="PANTHER" id="PTHR46174">
    <property type="entry name" value="CXXC-TYPE ZINC FINGER PROTEIN 1"/>
    <property type="match status" value="1"/>
</dbReference>
<dbReference type="EMBL" id="CAQQ02192219">
    <property type="status" value="NOT_ANNOTATED_CDS"/>
    <property type="molecule type" value="Genomic_DNA"/>
</dbReference>
<feature type="region of interest" description="Disordered" evidence="6">
    <location>
        <begin position="48"/>
        <end position="97"/>
    </location>
</feature>
<protein>
    <recommendedName>
        <fullName evidence="7">PHD-type domain-containing protein</fullName>
    </recommendedName>
</protein>
<accession>T1GH53</accession>
<dbReference type="InterPro" id="IPR037869">
    <property type="entry name" value="Spp1/CFP1"/>
</dbReference>
<dbReference type="EMBL" id="CAQQ02192220">
    <property type="status" value="NOT_ANNOTATED_CDS"/>
    <property type="molecule type" value="Genomic_DNA"/>
</dbReference>
<dbReference type="EnsemblMetazoa" id="MESCA002738-RA">
    <property type="protein sequence ID" value="MESCA002738-PA"/>
    <property type="gene ID" value="MESCA002738"/>
</dbReference>
<dbReference type="PANTHER" id="PTHR46174:SF1">
    <property type="entry name" value="CXXC-TYPE ZINC FINGER PROTEIN 1"/>
    <property type="match status" value="1"/>
</dbReference>
<dbReference type="HOGENOM" id="CLU_2349072_0_0_1"/>
<keyword evidence="5" id="KW-0539">Nucleus</keyword>
<evidence type="ECO:0000256" key="5">
    <source>
        <dbReference type="ARBA" id="ARBA00023242"/>
    </source>
</evidence>
<dbReference type="InterPro" id="IPR011011">
    <property type="entry name" value="Znf_FYVE_PHD"/>
</dbReference>
<dbReference type="Proteomes" id="UP000015102">
    <property type="component" value="Unassembled WGS sequence"/>
</dbReference>
<evidence type="ECO:0000313" key="9">
    <source>
        <dbReference type="Proteomes" id="UP000015102"/>
    </source>
</evidence>
<name>T1GH53_MEGSC</name>
<keyword evidence="2" id="KW-0479">Metal-binding</keyword>
<sequence length="97" mass="11319">MSTGCDNCDNWYHGDCINVTEKEAKHIKHYYCQKCREENPDLRTIFRIVPVQEPQSESKPKDTSTSERNEPSVKEEKPKKIKKVKPPKEKSKKGKDL</sequence>
<organism evidence="8 9">
    <name type="scientific">Megaselia scalaris</name>
    <name type="common">Humpbacked fly</name>
    <name type="synonym">Phora scalaris</name>
    <dbReference type="NCBI Taxonomy" id="36166"/>
    <lineage>
        <taxon>Eukaryota</taxon>
        <taxon>Metazoa</taxon>
        <taxon>Ecdysozoa</taxon>
        <taxon>Arthropoda</taxon>
        <taxon>Hexapoda</taxon>
        <taxon>Insecta</taxon>
        <taxon>Pterygota</taxon>
        <taxon>Neoptera</taxon>
        <taxon>Endopterygota</taxon>
        <taxon>Diptera</taxon>
        <taxon>Brachycera</taxon>
        <taxon>Muscomorpha</taxon>
        <taxon>Platypezoidea</taxon>
        <taxon>Phoridae</taxon>
        <taxon>Megaseliini</taxon>
        <taxon>Megaselia</taxon>
    </lineage>
</organism>
<dbReference type="GO" id="GO:0048188">
    <property type="term" value="C:Set1C/COMPASS complex"/>
    <property type="evidence" value="ECO:0007669"/>
    <property type="project" value="InterPro"/>
</dbReference>
<dbReference type="STRING" id="36166.T1GH53"/>
<dbReference type="Pfam" id="PF00628">
    <property type="entry name" value="PHD"/>
    <property type="match status" value="1"/>
</dbReference>
<dbReference type="Gene3D" id="2.60.120.650">
    <property type="entry name" value="Cupin"/>
    <property type="match status" value="1"/>
</dbReference>